<reference evidence="1" key="1">
    <citation type="journal article" date="2014" name="Front. Microbiol.">
        <title>High frequency of phylogenetically diverse reductive dehalogenase-homologous genes in deep subseafloor sedimentary metagenomes.</title>
        <authorList>
            <person name="Kawai M."/>
            <person name="Futagami T."/>
            <person name="Toyoda A."/>
            <person name="Takaki Y."/>
            <person name="Nishi S."/>
            <person name="Hori S."/>
            <person name="Arai W."/>
            <person name="Tsubouchi T."/>
            <person name="Morono Y."/>
            <person name="Uchiyama I."/>
            <person name="Ito T."/>
            <person name="Fujiyama A."/>
            <person name="Inagaki F."/>
            <person name="Takami H."/>
        </authorList>
    </citation>
    <scope>NUCLEOTIDE SEQUENCE</scope>
    <source>
        <strain evidence="1">Expedition CK06-06</strain>
    </source>
</reference>
<dbReference type="EMBL" id="BARW01026771">
    <property type="protein sequence ID" value="GAJ09109.1"/>
    <property type="molecule type" value="Genomic_DNA"/>
</dbReference>
<comment type="caution">
    <text evidence="1">The sequence shown here is derived from an EMBL/GenBank/DDBJ whole genome shotgun (WGS) entry which is preliminary data.</text>
</comment>
<protein>
    <submittedName>
        <fullName evidence="1">Uncharacterized protein</fullName>
    </submittedName>
</protein>
<dbReference type="AlphaFoldDB" id="X1TV48"/>
<gene>
    <name evidence="1" type="ORF">S12H4_43590</name>
</gene>
<feature type="non-terminal residue" evidence="1">
    <location>
        <position position="1"/>
    </location>
</feature>
<sequence>ADFEADKKQLETLKKERGDLVANELIESQPKRAEKIKKLEKAMADLRKVIEDTPAVIEGLKRTQLSLKSKVEEEATEKTRKEQNELEGRMNALSQKMVSELKKIQEKNSQLKTLWVEWNKLNKVSGKGLEKRCLKPSYGMLPLVVKTLTDEWNGKSSIEIRKYFGVQHFKNNGVVF</sequence>
<organism evidence="1">
    <name type="scientific">marine sediment metagenome</name>
    <dbReference type="NCBI Taxonomy" id="412755"/>
    <lineage>
        <taxon>unclassified sequences</taxon>
        <taxon>metagenomes</taxon>
        <taxon>ecological metagenomes</taxon>
    </lineage>
</organism>
<proteinExistence type="predicted"/>
<evidence type="ECO:0000313" key="1">
    <source>
        <dbReference type="EMBL" id="GAJ09109.1"/>
    </source>
</evidence>
<name>X1TV48_9ZZZZ</name>
<accession>X1TV48</accession>